<dbReference type="RefSeq" id="XP_062638206.1">
    <property type="nucleotide sequence ID" value="XM_062780258.1"/>
</dbReference>
<feature type="compositionally biased region" description="Polar residues" evidence="1">
    <location>
        <begin position="1"/>
        <end position="12"/>
    </location>
</feature>
<reference evidence="2" key="1">
    <citation type="journal article" date="2023" name="Mol. Phylogenet. Evol.">
        <title>Genome-scale phylogeny and comparative genomics of the fungal order Sordariales.</title>
        <authorList>
            <person name="Hensen N."/>
            <person name="Bonometti L."/>
            <person name="Westerberg I."/>
            <person name="Brannstrom I.O."/>
            <person name="Guillou S."/>
            <person name="Cros-Aarteil S."/>
            <person name="Calhoun S."/>
            <person name="Haridas S."/>
            <person name="Kuo A."/>
            <person name="Mondo S."/>
            <person name="Pangilinan J."/>
            <person name="Riley R."/>
            <person name="LaButti K."/>
            <person name="Andreopoulos B."/>
            <person name="Lipzen A."/>
            <person name="Chen C."/>
            <person name="Yan M."/>
            <person name="Daum C."/>
            <person name="Ng V."/>
            <person name="Clum A."/>
            <person name="Steindorff A."/>
            <person name="Ohm R.A."/>
            <person name="Martin F."/>
            <person name="Silar P."/>
            <person name="Natvig D.O."/>
            <person name="Lalanne C."/>
            <person name="Gautier V."/>
            <person name="Ament-Velasquez S.L."/>
            <person name="Kruys A."/>
            <person name="Hutchinson M.I."/>
            <person name="Powell A.J."/>
            <person name="Barry K."/>
            <person name="Miller A.N."/>
            <person name="Grigoriev I.V."/>
            <person name="Debuchy R."/>
            <person name="Gladieux P."/>
            <person name="Hiltunen Thoren M."/>
            <person name="Johannesson H."/>
        </authorList>
    </citation>
    <scope>NUCLEOTIDE SEQUENCE</scope>
    <source>
        <strain evidence="2">CBS 141.50</strain>
    </source>
</reference>
<feature type="compositionally biased region" description="Low complexity" evidence="1">
    <location>
        <begin position="193"/>
        <end position="207"/>
    </location>
</feature>
<feature type="compositionally biased region" description="Low complexity" evidence="1">
    <location>
        <begin position="37"/>
        <end position="59"/>
    </location>
</feature>
<feature type="region of interest" description="Disordered" evidence="1">
    <location>
        <begin position="229"/>
        <end position="267"/>
    </location>
</feature>
<feature type="compositionally biased region" description="Low complexity" evidence="1">
    <location>
        <begin position="152"/>
        <end position="177"/>
    </location>
</feature>
<comment type="caution">
    <text evidence="2">The sequence shown here is derived from an EMBL/GenBank/DDBJ whole genome shotgun (WGS) entry which is preliminary data.</text>
</comment>
<protein>
    <submittedName>
        <fullName evidence="2">Uncharacterized protein</fullName>
    </submittedName>
</protein>
<feature type="compositionally biased region" description="Basic and acidic residues" evidence="1">
    <location>
        <begin position="229"/>
        <end position="238"/>
    </location>
</feature>
<accession>A0AAN6V4W3</accession>
<feature type="region of interest" description="Disordered" evidence="1">
    <location>
        <begin position="1"/>
        <end position="137"/>
    </location>
</feature>
<feature type="compositionally biased region" description="Gly residues" evidence="1">
    <location>
        <begin position="178"/>
        <end position="192"/>
    </location>
</feature>
<evidence type="ECO:0000256" key="1">
    <source>
        <dbReference type="SAM" id="MobiDB-lite"/>
    </source>
</evidence>
<evidence type="ECO:0000313" key="2">
    <source>
        <dbReference type="EMBL" id="KAK4144835.1"/>
    </source>
</evidence>
<evidence type="ECO:0000313" key="3">
    <source>
        <dbReference type="Proteomes" id="UP001302676"/>
    </source>
</evidence>
<feature type="region of interest" description="Disordered" evidence="1">
    <location>
        <begin position="152"/>
        <end position="207"/>
    </location>
</feature>
<keyword evidence="3" id="KW-1185">Reference proteome</keyword>
<sequence length="267" mass="27048">MRRATNSGSSTPRSHRSRWLSPDHDTLAALLRDNIDSAGSSSYSSSSSSSSSDGSGPRSLACSYFPFRRTTTPAGEPTAALVPGGAYTLSSVPPGTSRDPGSPLAPGSPLFGGPAQSRDPMLARAPRATVHSTQHGGLTTALASSSVAATAGESNSYGYSGTASASAPASVSSSRWDNGGGGGSGRAGGTVGDSGASGASGSRTAGGRVLSLTERNLRRTSGFYEYLRTERDRARESEGAGNGGLTRRESLLATLNEVGSRLSGERR</sequence>
<name>A0AAN6V4W3_9PEZI</name>
<dbReference type="EMBL" id="MU853573">
    <property type="protein sequence ID" value="KAK4144835.1"/>
    <property type="molecule type" value="Genomic_DNA"/>
</dbReference>
<organism evidence="2 3">
    <name type="scientific">Dichotomopilus funicola</name>
    <dbReference type="NCBI Taxonomy" id="1934379"/>
    <lineage>
        <taxon>Eukaryota</taxon>
        <taxon>Fungi</taxon>
        <taxon>Dikarya</taxon>
        <taxon>Ascomycota</taxon>
        <taxon>Pezizomycotina</taxon>
        <taxon>Sordariomycetes</taxon>
        <taxon>Sordariomycetidae</taxon>
        <taxon>Sordariales</taxon>
        <taxon>Chaetomiaceae</taxon>
        <taxon>Dichotomopilus</taxon>
    </lineage>
</organism>
<dbReference type="AlphaFoldDB" id="A0AAN6V4W3"/>
<dbReference type="Proteomes" id="UP001302676">
    <property type="component" value="Unassembled WGS sequence"/>
</dbReference>
<proteinExistence type="predicted"/>
<dbReference type="GeneID" id="87816871"/>
<gene>
    <name evidence="2" type="ORF">C8A04DRAFT_27332</name>
</gene>
<reference evidence="2" key="2">
    <citation type="submission" date="2023-05" db="EMBL/GenBank/DDBJ databases">
        <authorList>
            <consortium name="Lawrence Berkeley National Laboratory"/>
            <person name="Steindorff A."/>
            <person name="Hensen N."/>
            <person name="Bonometti L."/>
            <person name="Westerberg I."/>
            <person name="Brannstrom I.O."/>
            <person name="Guillou S."/>
            <person name="Cros-Aarteil S."/>
            <person name="Calhoun S."/>
            <person name="Haridas S."/>
            <person name="Kuo A."/>
            <person name="Mondo S."/>
            <person name="Pangilinan J."/>
            <person name="Riley R."/>
            <person name="Labutti K."/>
            <person name="Andreopoulos B."/>
            <person name="Lipzen A."/>
            <person name="Chen C."/>
            <person name="Yanf M."/>
            <person name="Daum C."/>
            <person name="Ng V."/>
            <person name="Clum A."/>
            <person name="Ohm R."/>
            <person name="Martin F."/>
            <person name="Silar P."/>
            <person name="Natvig D."/>
            <person name="Lalanne C."/>
            <person name="Gautier V."/>
            <person name="Ament-Velasquez S.L."/>
            <person name="Kruys A."/>
            <person name="Hutchinson M.I."/>
            <person name="Powell A.J."/>
            <person name="Barry K."/>
            <person name="Miller A.N."/>
            <person name="Grigoriev I.V."/>
            <person name="Debuchy R."/>
            <person name="Gladieux P."/>
            <person name="Thoren M.H."/>
            <person name="Johannesson H."/>
        </authorList>
    </citation>
    <scope>NUCLEOTIDE SEQUENCE</scope>
    <source>
        <strain evidence="2">CBS 141.50</strain>
    </source>
</reference>